<dbReference type="InterPro" id="IPR002939">
    <property type="entry name" value="DnaJ_C"/>
</dbReference>
<dbReference type="Gene3D" id="2.10.230.10">
    <property type="entry name" value="Heat shock protein DnaJ, cysteine-rich domain"/>
    <property type="match status" value="1"/>
</dbReference>
<dbReference type="PANTHER" id="PTHR43096">
    <property type="entry name" value="DNAJ HOMOLOG 1, MITOCHONDRIAL-RELATED"/>
    <property type="match status" value="1"/>
</dbReference>
<dbReference type="PROSITE" id="PS00018">
    <property type="entry name" value="EF_HAND_1"/>
    <property type="match status" value="1"/>
</dbReference>
<proteinExistence type="predicted"/>
<dbReference type="SUPFAM" id="SSF52129">
    <property type="entry name" value="Caspase-like"/>
    <property type="match status" value="1"/>
</dbReference>
<dbReference type="Pfam" id="PF01556">
    <property type="entry name" value="DnaJ_C"/>
    <property type="match status" value="1"/>
</dbReference>
<feature type="compositionally biased region" description="Low complexity" evidence="2">
    <location>
        <begin position="275"/>
        <end position="293"/>
    </location>
</feature>
<dbReference type="SUPFAM" id="SSF49493">
    <property type="entry name" value="HSP40/DnaJ peptide-binding domain"/>
    <property type="match status" value="2"/>
</dbReference>
<dbReference type="InterPro" id="IPR029030">
    <property type="entry name" value="Caspase-like_dom_sf"/>
</dbReference>
<dbReference type="InterPro" id="IPR001305">
    <property type="entry name" value="HSP_DnaJ_Cys-rich_dom"/>
</dbReference>
<dbReference type="CDD" id="cd10719">
    <property type="entry name" value="DnaJ_zf"/>
    <property type="match status" value="1"/>
</dbReference>
<dbReference type="InterPro" id="IPR036410">
    <property type="entry name" value="HSP_DnaJ_Cys-rich_dom_sf"/>
</dbReference>
<reference evidence="5" key="1">
    <citation type="journal article" date="2019" name="Int. J. Syst. Evol. Microbiol.">
        <title>The Global Catalogue of Microorganisms (GCM) 10K type strain sequencing project: providing services to taxonomists for standard genome sequencing and annotation.</title>
        <authorList>
            <consortium name="The Broad Institute Genomics Platform"/>
            <consortium name="The Broad Institute Genome Sequencing Center for Infectious Disease"/>
            <person name="Wu L."/>
            <person name="Ma J."/>
        </authorList>
    </citation>
    <scope>NUCLEOTIDE SEQUENCE [LARGE SCALE GENOMIC DNA]</scope>
    <source>
        <strain evidence="5">JCM 18409</strain>
    </source>
</reference>
<dbReference type="PROSITE" id="PS51188">
    <property type="entry name" value="ZF_CR"/>
    <property type="match status" value="1"/>
</dbReference>
<evidence type="ECO:0000256" key="2">
    <source>
        <dbReference type="SAM" id="MobiDB-lite"/>
    </source>
</evidence>
<dbReference type="InterPro" id="IPR011600">
    <property type="entry name" value="Pept_C14_caspase"/>
</dbReference>
<dbReference type="SUPFAM" id="SSF57938">
    <property type="entry name" value="DnaJ/Hsp40 cysteine-rich domain"/>
    <property type="match status" value="1"/>
</dbReference>
<dbReference type="InterPro" id="IPR018247">
    <property type="entry name" value="EF_Hand_1_Ca_BS"/>
</dbReference>
<dbReference type="NCBIfam" id="NF047832">
    <property type="entry name" value="caspase_w_EACC1"/>
    <property type="match status" value="1"/>
</dbReference>
<dbReference type="Gene3D" id="2.60.260.20">
    <property type="entry name" value="Urease metallochaperone UreE, N-terminal domain"/>
    <property type="match status" value="2"/>
</dbReference>
<dbReference type="Gene3D" id="3.40.50.1460">
    <property type="match status" value="1"/>
</dbReference>
<dbReference type="Pfam" id="PF00684">
    <property type="entry name" value="DnaJ_CXXCXGXG"/>
    <property type="match status" value="1"/>
</dbReference>
<evidence type="ECO:0000313" key="5">
    <source>
        <dbReference type="Proteomes" id="UP001501759"/>
    </source>
</evidence>
<protein>
    <recommendedName>
        <fullName evidence="3">CR-type domain-containing protein</fullName>
    </recommendedName>
</protein>
<feature type="domain" description="CR-type" evidence="3">
    <location>
        <begin position="347"/>
        <end position="428"/>
    </location>
</feature>
<keyword evidence="1" id="KW-0862">Zinc</keyword>
<evidence type="ECO:0000313" key="4">
    <source>
        <dbReference type="EMBL" id="GAA4997540.1"/>
    </source>
</evidence>
<dbReference type="PANTHER" id="PTHR43096:SF48">
    <property type="entry name" value="CHAPERONE PROTEIN DNAJ"/>
    <property type="match status" value="1"/>
</dbReference>
<gene>
    <name evidence="4" type="ORF">GCM10023335_08250</name>
</gene>
<keyword evidence="5" id="KW-1185">Reference proteome</keyword>
<evidence type="ECO:0000259" key="3">
    <source>
        <dbReference type="PROSITE" id="PS51188"/>
    </source>
</evidence>
<comment type="caution">
    <text evidence="4">The sequence shown here is derived from an EMBL/GenBank/DDBJ whole genome shotgun (WGS) entry which is preliminary data.</text>
</comment>
<dbReference type="InterPro" id="IPR008971">
    <property type="entry name" value="HSP40/DnaJ_pept-bd"/>
</dbReference>
<organism evidence="4 5">
    <name type="scientific">Streptomyces siamensis</name>
    <dbReference type="NCBI Taxonomy" id="1274986"/>
    <lineage>
        <taxon>Bacteria</taxon>
        <taxon>Bacillati</taxon>
        <taxon>Actinomycetota</taxon>
        <taxon>Actinomycetes</taxon>
        <taxon>Kitasatosporales</taxon>
        <taxon>Streptomycetaceae</taxon>
        <taxon>Streptomyces</taxon>
    </lineage>
</organism>
<keyword evidence="1" id="KW-0479">Metal-binding</keyword>
<accession>A0ABP9IGT5</accession>
<feature type="zinc finger region" description="CR-type" evidence="1">
    <location>
        <begin position="347"/>
        <end position="428"/>
    </location>
</feature>
<evidence type="ECO:0000256" key="1">
    <source>
        <dbReference type="PROSITE-ProRule" id="PRU00546"/>
    </source>
</evidence>
<name>A0ABP9IGT5_9ACTN</name>
<feature type="region of interest" description="Disordered" evidence="2">
    <location>
        <begin position="248"/>
        <end position="294"/>
    </location>
</feature>
<dbReference type="RefSeq" id="WP_425589178.1">
    <property type="nucleotide sequence ID" value="NZ_BAABKB010000002.1"/>
</dbReference>
<dbReference type="Proteomes" id="UP001501759">
    <property type="component" value="Unassembled WGS sequence"/>
</dbReference>
<dbReference type="EMBL" id="BAABKB010000002">
    <property type="protein sequence ID" value="GAA4997540.1"/>
    <property type="molecule type" value="Genomic_DNA"/>
</dbReference>
<dbReference type="CDD" id="cd10747">
    <property type="entry name" value="DnaJ_C"/>
    <property type="match status" value="1"/>
</dbReference>
<keyword evidence="1" id="KW-0863">Zinc-finger</keyword>
<feature type="region of interest" description="Disordered" evidence="2">
    <location>
        <begin position="307"/>
        <end position="329"/>
    </location>
</feature>
<dbReference type="Pfam" id="PF00656">
    <property type="entry name" value="Peptidase_C14"/>
    <property type="match status" value="1"/>
</dbReference>
<sequence>MGAGRRDALLIATGAYDDGRFHALRSPAQDCAGLAGVLSDPRIGDFRTDQVRDASASRVMRAVDRFFMDRSRDDLLLLHVSCHGIKDDDGRLYFAARDTDRDLPASSAVPAAFLRDRMERCRARTVVVLLDCCYSGAFLHGAKSADDQVHLRDELGGHGRVVLTATSRTEYAWEGKRVESMTPQPSLFTGALIHGLGTGAADLNGDGRITVTELYDYVYESLRGAGVKQTPRMWADLEYQVTIARTARAGDTRIPPMPRTPPAQDAFAAPPPAPDASGAPVSGAPSTTGTASSEQADLAEIMDRFFASDEAGKRSGTRTADRRRSRRRRGSDALIRLELPLEETAFGVDRELQLDTAVVCSACSGEGTAPGTRHVRCDTCGGRGETGPRRSFFGQAADSRVCRTCEGYGTVLPTPCPACHGDGRVRSRRTLTVRIPAGVDNGTRIKFAGQGEVGPGGGEPADLYVEIVELPHPVFRRVGDDLHRTVTVSRALATTGGKLTVDTLDGRKTVALPQGFPDGRTLRLPSQGVTHLQGGGRGALLARVEIRG</sequence>